<keyword evidence="2" id="KW-1133">Transmembrane helix</keyword>
<proteinExistence type="predicted"/>
<protein>
    <submittedName>
        <fullName evidence="3">Uncharacterized protein</fullName>
    </submittedName>
</protein>
<accession>A0A917TAH8</accession>
<name>A0A917TAH8_9ACTN</name>
<evidence type="ECO:0000313" key="3">
    <source>
        <dbReference type="EMBL" id="GGM16360.1"/>
    </source>
</evidence>
<evidence type="ECO:0000313" key="4">
    <source>
        <dbReference type="Proteomes" id="UP000655208"/>
    </source>
</evidence>
<keyword evidence="2" id="KW-0472">Membrane</keyword>
<feature type="region of interest" description="Disordered" evidence="1">
    <location>
        <begin position="1"/>
        <end position="24"/>
    </location>
</feature>
<sequence length="156" mass="16440">MQLQLPSPAFDTTPHEDRRPVARWRPPRPIPPLASLSVAAAVVYVGLLAVVGIGLLATRDELSRRGQEAADTVLLLSGATALLYVVGVVLLVRRTSPVPLIVLGVLDVVVRLWSADGPLTGRDVLLLLLIAAIPGPLLSPSVRGYFDGSTTVAGRS</sequence>
<dbReference type="AlphaFoldDB" id="A0A917TAH8"/>
<feature type="transmembrane region" description="Helical" evidence="2">
    <location>
        <begin position="97"/>
        <end position="113"/>
    </location>
</feature>
<reference evidence="3" key="1">
    <citation type="journal article" date="2014" name="Int. J. Syst. Evol. Microbiol.">
        <title>Complete genome sequence of Corynebacterium casei LMG S-19264T (=DSM 44701T), isolated from a smear-ripened cheese.</title>
        <authorList>
            <consortium name="US DOE Joint Genome Institute (JGI-PGF)"/>
            <person name="Walter F."/>
            <person name="Albersmeier A."/>
            <person name="Kalinowski J."/>
            <person name="Ruckert C."/>
        </authorList>
    </citation>
    <scope>NUCLEOTIDE SEQUENCE</scope>
    <source>
        <strain evidence="3">CGMCC 4.7308</strain>
    </source>
</reference>
<dbReference type="Proteomes" id="UP000655208">
    <property type="component" value="Unassembled WGS sequence"/>
</dbReference>
<keyword evidence="4" id="KW-1185">Reference proteome</keyword>
<dbReference type="RefSeq" id="WP_188944690.1">
    <property type="nucleotide sequence ID" value="NZ_BMNA01000016.1"/>
</dbReference>
<keyword evidence="2" id="KW-0812">Transmembrane</keyword>
<dbReference type="EMBL" id="BMNA01000016">
    <property type="protein sequence ID" value="GGM16360.1"/>
    <property type="molecule type" value="Genomic_DNA"/>
</dbReference>
<feature type="transmembrane region" description="Helical" evidence="2">
    <location>
        <begin position="69"/>
        <end position="91"/>
    </location>
</feature>
<comment type="caution">
    <text evidence="3">The sequence shown here is derived from an EMBL/GenBank/DDBJ whole genome shotgun (WGS) entry which is preliminary data.</text>
</comment>
<evidence type="ECO:0000256" key="2">
    <source>
        <dbReference type="SAM" id="Phobius"/>
    </source>
</evidence>
<feature type="transmembrane region" description="Helical" evidence="2">
    <location>
        <begin position="125"/>
        <end position="146"/>
    </location>
</feature>
<reference evidence="3" key="2">
    <citation type="submission" date="2020-09" db="EMBL/GenBank/DDBJ databases">
        <authorList>
            <person name="Sun Q."/>
            <person name="Zhou Y."/>
        </authorList>
    </citation>
    <scope>NUCLEOTIDE SEQUENCE</scope>
    <source>
        <strain evidence="3">CGMCC 4.7308</strain>
    </source>
</reference>
<feature type="transmembrane region" description="Helical" evidence="2">
    <location>
        <begin position="33"/>
        <end position="57"/>
    </location>
</feature>
<gene>
    <name evidence="3" type="ORF">GCM10011594_40570</name>
</gene>
<organism evidence="3 4">
    <name type="scientific">Nakamurella endophytica</name>
    <dbReference type="NCBI Taxonomy" id="1748367"/>
    <lineage>
        <taxon>Bacteria</taxon>
        <taxon>Bacillati</taxon>
        <taxon>Actinomycetota</taxon>
        <taxon>Actinomycetes</taxon>
        <taxon>Nakamurellales</taxon>
        <taxon>Nakamurellaceae</taxon>
        <taxon>Nakamurella</taxon>
    </lineage>
</organism>
<evidence type="ECO:0000256" key="1">
    <source>
        <dbReference type="SAM" id="MobiDB-lite"/>
    </source>
</evidence>